<protein>
    <submittedName>
        <fullName evidence="1">Uncharacterized protein</fullName>
    </submittedName>
</protein>
<dbReference type="AlphaFoldDB" id="A0A6A9QFI8"/>
<gene>
    <name evidence="1" type="ORF">D1867_06755</name>
</gene>
<reference evidence="1 2" key="1">
    <citation type="submission" date="2019-10" db="EMBL/GenBank/DDBJ databases">
        <title>Genome Sequences from Six Type Strain Members of the Archaeal Family Sulfolobaceae: Acidianus ambivalens, Acidianus infernus, Metallosphaera prunae, Stygiolobus azoricus, Sulfolobus metallicus, and Sulfurisphaera ohwakuensis.</title>
        <authorList>
            <person name="Counts J.A."/>
            <person name="Kelly R.M."/>
        </authorList>
    </citation>
    <scope>NUCLEOTIDE SEQUENCE [LARGE SCALE GENOMIC DNA]</scope>
    <source>
        <strain evidence="1 2">DSM 3191</strain>
    </source>
</reference>
<proteinExistence type="predicted"/>
<dbReference type="EMBL" id="WFIY01000004">
    <property type="protein sequence ID" value="MUM64944.1"/>
    <property type="molecule type" value="Genomic_DNA"/>
</dbReference>
<name>A0A6A9QFI8_ACIIN</name>
<comment type="caution">
    <text evidence="1">The sequence shown here is derived from an EMBL/GenBank/DDBJ whole genome shotgun (WGS) entry which is preliminary data.</text>
</comment>
<accession>A0A6A9QFI8</accession>
<evidence type="ECO:0000313" key="1">
    <source>
        <dbReference type="EMBL" id="MUM64944.1"/>
    </source>
</evidence>
<evidence type="ECO:0000313" key="2">
    <source>
        <dbReference type="Proteomes" id="UP000440125"/>
    </source>
</evidence>
<keyword evidence="2" id="KW-1185">Reference proteome</keyword>
<dbReference type="RefSeq" id="WP_155863321.1">
    <property type="nucleotide sequence ID" value="NZ_WFIY01000004.1"/>
</dbReference>
<organism evidence="1 2">
    <name type="scientific">Acidianus infernus</name>
    <dbReference type="NCBI Taxonomy" id="12915"/>
    <lineage>
        <taxon>Archaea</taxon>
        <taxon>Thermoproteota</taxon>
        <taxon>Thermoprotei</taxon>
        <taxon>Sulfolobales</taxon>
        <taxon>Sulfolobaceae</taxon>
        <taxon>Acidianus</taxon>
    </lineage>
</organism>
<dbReference type="Proteomes" id="UP000440125">
    <property type="component" value="Unassembled WGS sequence"/>
</dbReference>
<dbReference type="OrthoDB" id="376419at2157"/>
<sequence>MEDDLTQKLISLVEEYKEINCKAQEIFKEIKLLMRKGIIDPWRVNIMDSEGKFIDEYLNEIEKELEIEKEIRLKKK</sequence>